<dbReference type="Gene3D" id="3.30.70.330">
    <property type="match status" value="1"/>
</dbReference>
<dbReference type="PANTHER" id="PTHR12059">
    <property type="entry name" value="RIBOSOMAL PROTEIN L23-RELATED"/>
    <property type="match status" value="1"/>
</dbReference>
<keyword evidence="2" id="KW-0689">Ribosomal protein</keyword>
<evidence type="ECO:0000313" key="6">
    <source>
        <dbReference type="Proteomes" id="UP000541558"/>
    </source>
</evidence>
<gene>
    <name evidence="5" type="ORF">D9611_012494</name>
</gene>
<evidence type="ECO:0000256" key="1">
    <source>
        <dbReference type="ARBA" id="ARBA00006700"/>
    </source>
</evidence>
<dbReference type="PANTHER" id="PTHR12059:SF5">
    <property type="entry name" value="LARGE RIBOSOMAL SUBUNIT PROTEIN UL23M"/>
    <property type="match status" value="1"/>
</dbReference>
<dbReference type="SUPFAM" id="SSF54189">
    <property type="entry name" value="Ribosomal proteins S24e, L23 and L15e"/>
    <property type="match status" value="1"/>
</dbReference>
<evidence type="ECO:0000256" key="3">
    <source>
        <dbReference type="ARBA" id="ARBA00023274"/>
    </source>
</evidence>
<keyword evidence="3" id="KW-0687">Ribonucleoprotein</keyword>
<dbReference type="InterPro" id="IPR013025">
    <property type="entry name" value="Ribosomal_uL23-like"/>
</dbReference>
<dbReference type="InterPro" id="IPR012677">
    <property type="entry name" value="Nucleotide-bd_a/b_plait_sf"/>
</dbReference>
<dbReference type="GO" id="GO:0032543">
    <property type="term" value="P:mitochondrial translation"/>
    <property type="evidence" value="ECO:0007669"/>
    <property type="project" value="TreeGrafter"/>
</dbReference>
<name>A0A8H5CBF3_9AGAR</name>
<dbReference type="GO" id="GO:0003735">
    <property type="term" value="F:structural constituent of ribosome"/>
    <property type="evidence" value="ECO:0007669"/>
    <property type="project" value="InterPro"/>
</dbReference>
<protein>
    <recommendedName>
        <fullName evidence="4">Large ribosomal subunit protein uL23m</fullName>
    </recommendedName>
</protein>
<dbReference type="EMBL" id="JAACJK010000014">
    <property type="protein sequence ID" value="KAF5338403.1"/>
    <property type="molecule type" value="Genomic_DNA"/>
</dbReference>
<dbReference type="Pfam" id="PF00276">
    <property type="entry name" value="Ribosomal_L23"/>
    <property type="match status" value="1"/>
</dbReference>
<dbReference type="InterPro" id="IPR012678">
    <property type="entry name" value="Ribosomal_uL23/eL15/eS24_sf"/>
</dbReference>
<organism evidence="5 6">
    <name type="scientific">Ephemerocybe angulata</name>
    <dbReference type="NCBI Taxonomy" id="980116"/>
    <lineage>
        <taxon>Eukaryota</taxon>
        <taxon>Fungi</taxon>
        <taxon>Dikarya</taxon>
        <taxon>Basidiomycota</taxon>
        <taxon>Agaricomycotina</taxon>
        <taxon>Agaricomycetes</taxon>
        <taxon>Agaricomycetidae</taxon>
        <taxon>Agaricales</taxon>
        <taxon>Agaricineae</taxon>
        <taxon>Psathyrellaceae</taxon>
        <taxon>Ephemerocybe</taxon>
    </lineage>
</organism>
<evidence type="ECO:0000256" key="4">
    <source>
        <dbReference type="ARBA" id="ARBA00039977"/>
    </source>
</evidence>
<evidence type="ECO:0000313" key="5">
    <source>
        <dbReference type="EMBL" id="KAF5338403.1"/>
    </source>
</evidence>
<accession>A0A8H5CBF3</accession>
<keyword evidence="6" id="KW-1185">Reference proteome</keyword>
<sequence>MQAFGLRRLACSLRQYSTAPALPEAAQVARTASAPLAVRLRRRNKFGPLQTGQTDADPSGLTPSEVARYNRLKALSKIPLDKAGEPISALQWIRSVNDRRSRIRGFALEKQEDGSQLVKVVGQRVYLPNIEFKLVRNHTLAGEPYNPYEATFRIPKSVTKTDIRSYLDAVYGVKTTYIRTDNYYSPEHRVKGKTPHRSYKRTVVGLVDPFYYPHRLEDMAPEKKEERKKWMETEFSIEAMDALRREEMLRQTIGHGSAAFRATPGAQTRRSHILKLVAERKVNREALVSQVAAEIREKRANGEDVSYEALAKSTKPAKEVTKS</sequence>
<proteinExistence type="inferred from homology"/>
<dbReference type="Proteomes" id="UP000541558">
    <property type="component" value="Unassembled WGS sequence"/>
</dbReference>
<dbReference type="GO" id="GO:0005762">
    <property type="term" value="C:mitochondrial large ribosomal subunit"/>
    <property type="evidence" value="ECO:0007669"/>
    <property type="project" value="TreeGrafter"/>
</dbReference>
<comment type="caution">
    <text evidence="5">The sequence shown here is derived from an EMBL/GenBank/DDBJ whole genome shotgun (WGS) entry which is preliminary data.</text>
</comment>
<reference evidence="5 6" key="1">
    <citation type="journal article" date="2020" name="ISME J.">
        <title>Uncovering the hidden diversity of litter-decomposition mechanisms in mushroom-forming fungi.</title>
        <authorList>
            <person name="Floudas D."/>
            <person name="Bentzer J."/>
            <person name="Ahren D."/>
            <person name="Johansson T."/>
            <person name="Persson P."/>
            <person name="Tunlid A."/>
        </authorList>
    </citation>
    <scope>NUCLEOTIDE SEQUENCE [LARGE SCALE GENOMIC DNA]</scope>
    <source>
        <strain evidence="5 6">CBS 175.51</strain>
    </source>
</reference>
<dbReference type="OrthoDB" id="275582at2759"/>
<evidence type="ECO:0000256" key="2">
    <source>
        <dbReference type="ARBA" id="ARBA00022980"/>
    </source>
</evidence>
<comment type="similarity">
    <text evidence="1">Belongs to the universal ribosomal protein uL23 family.</text>
</comment>
<dbReference type="AlphaFoldDB" id="A0A8H5CBF3"/>